<reference evidence="1 2" key="1">
    <citation type="journal article" date="2020" name="Cell">
        <title>Large-Scale Comparative Analyses of Tick Genomes Elucidate Their Genetic Diversity and Vector Capacities.</title>
        <authorList>
            <consortium name="Tick Genome and Microbiome Consortium (TIGMIC)"/>
            <person name="Jia N."/>
            <person name="Wang J."/>
            <person name="Shi W."/>
            <person name="Du L."/>
            <person name="Sun Y."/>
            <person name="Zhan W."/>
            <person name="Jiang J.F."/>
            <person name="Wang Q."/>
            <person name="Zhang B."/>
            <person name="Ji P."/>
            <person name="Bell-Sakyi L."/>
            <person name="Cui X.M."/>
            <person name="Yuan T.T."/>
            <person name="Jiang B.G."/>
            <person name="Yang W.F."/>
            <person name="Lam T.T."/>
            <person name="Chang Q.C."/>
            <person name="Ding S.J."/>
            <person name="Wang X.J."/>
            <person name="Zhu J.G."/>
            <person name="Ruan X.D."/>
            <person name="Zhao L."/>
            <person name="Wei J.T."/>
            <person name="Ye R.Z."/>
            <person name="Que T.C."/>
            <person name="Du C.H."/>
            <person name="Zhou Y.H."/>
            <person name="Cheng J.X."/>
            <person name="Dai P.F."/>
            <person name="Guo W.B."/>
            <person name="Han X.H."/>
            <person name="Huang E.J."/>
            <person name="Li L.F."/>
            <person name="Wei W."/>
            <person name="Gao Y.C."/>
            <person name="Liu J.Z."/>
            <person name="Shao H.Z."/>
            <person name="Wang X."/>
            <person name="Wang C.C."/>
            <person name="Yang T.C."/>
            <person name="Huo Q.B."/>
            <person name="Li W."/>
            <person name="Chen H.Y."/>
            <person name="Chen S.E."/>
            <person name="Zhou L.G."/>
            <person name="Ni X.B."/>
            <person name="Tian J.H."/>
            <person name="Sheng Y."/>
            <person name="Liu T."/>
            <person name="Pan Y.S."/>
            <person name="Xia L.Y."/>
            <person name="Li J."/>
            <person name="Zhao F."/>
            <person name="Cao W.C."/>
        </authorList>
    </citation>
    <scope>NUCLEOTIDE SEQUENCE [LARGE SCALE GENOMIC DNA]</scope>
    <source>
        <strain evidence="1">Iper-2018</strain>
    </source>
</reference>
<dbReference type="Proteomes" id="UP000805193">
    <property type="component" value="Unassembled WGS sequence"/>
</dbReference>
<organism evidence="1 2">
    <name type="scientific">Ixodes persulcatus</name>
    <name type="common">Taiga tick</name>
    <dbReference type="NCBI Taxonomy" id="34615"/>
    <lineage>
        <taxon>Eukaryota</taxon>
        <taxon>Metazoa</taxon>
        <taxon>Ecdysozoa</taxon>
        <taxon>Arthropoda</taxon>
        <taxon>Chelicerata</taxon>
        <taxon>Arachnida</taxon>
        <taxon>Acari</taxon>
        <taxon>Parasitiformes</taxon>
        <taxon>Ixodida</taxon>
        <taxon>Ixodoidea</taxon>
        <taxon>Ixodidae</taxon>
        <taxon>Ixodinae</taxon>
        <taxon>Ixodes</taxon>
    </lineage>
</organism>
<comment type="caution">
    <text evidence="1">The sequence shown here is derived from an EMBL/GenBank/DDBJ whole genome shotgun (WGS) entry which is preliminary data.</text>
</comment>
<keyword evidence="2" id="KW-1185">Reference proteome</keyword>
<accession>A0AC60PRD5</accession>
<dbReference type="EMBL" id="JABSTQ010010147">
    <property type="protein sequence ID" value="KAG0423094.1"/>
    <property type="molecule type" value="Genomic_DNA"/>
</dbReference>
<name>A0AC60PRD5_IXOPE</name>
<gene>
    <name evidence="1" type="ORF">HPB47_001112</name>
</gene>
<evidence type="ECO:0000313" key="1">
    <source>
        <dbReference type="EMBL" id="KAG0423094.1"/>
    </source>
</evidence>
<sequence length="642" mass="71477">MKRQQDRDSPKSKRPMARYDDSPRGTPDRRGGDRRGSNKSPSEHRRRGGRDASADRGVSGGSFDDYRLKVERSPPYNGYKVLCLSNLNHKISDVMLRETLQDQFSRFGNVSVKVCHEGNEPVAYVYFRSYEEAKEARHAKSRLVLFDKQVQVEPVLRVRQRSLSPPPEYHHHHHHPSSSPGPRRMRMEHHRLPPPPPPPPPPPAMDHRGMDPRALERGPFQNRFRREDGKKEKFPNYLHHVPPEDDDKATRTLFVGNLEVTISEADLRRIFERYGVVEDVDVKRPPPGQGNAYAFIKFLNLDMAHRAKVEMSGQYIGKFQCKIGYGKATPSMRIWVGGLGSWTSLAHLEREFDRFGAIRKIDWVKGENHAYLQYDSIDAAQAACQEMRGFPLGGPDKRLRVDFADPDPFGYYPGFPATGAPEPFRPDFPDPAWAGRYDEPRRWEASWGPPPPGVPGPPGGAAPPGPNWRPRTPPSPPAKRENGGGGGGSTRTVSTLQELGRTCASAWQGGLVLKNSAFPARMVLCSGDSVEPLLGGQASLRITQRLRLDPAKLADVERRLAQGCAILVALAQEQAGGQPQRPLRNLVSYLKQKEAAGVIPLARAVLYAFPPCAFALQVLRRACPAIQSADEDHLVVVVAPGT</sequence>
<proteinExistence type="predicted"/>
<protein>
    <submittedName>
        <fullName evidence="1">Uncharacterized protein</fullName>
    </submittedName>
</protein>
<evidence type="ECO:0000313" key="2">
    <source>
        <dbReference type="Proteomes" id="UP000805193"/>
    </source>
</evidence>